<accession>A0ABZ0TM37</accession>
<dbReference type="PANTHER" id="PTHR43133:SF46">
    <property type="entry name" value="RNA POLYMERASE SIGMA-70 FACTOR ECF SUBFAMILY"/>
    <property type="match status" value="1"/>
</dbReference>
<sequence>MPIKSIHNEAELLNGIARDDEKSFAELFYGYHQSLGEYVFLVTDSREMAKEIIQNVFIKIWEIRTTLPEIKNFSSWLFITTRNFTLNAIRATVREQHRKKTFQLQLPQEETEPSPDHNYDQFEPIIEQAIAQLPPQQKRVFVLKQQGCKNADIANELGISPQSVIKYQQIAIKAISRFVKAHSELTVIIAIIAVLKK</sequence>
<dbReference type="Pfam" id="PF04542">
    <property type="entry name" value="Sigma70_r2"/>
    <property type="match status" value="1"/>
</dbReference>
<feature type="domain" description="RNA polymerase sigma factor 70 region 4 type 2" evidence="6">
    <location>
        <begin position="126"/>
        <end position="164"/>
    </location>
</feature>
<dbReference type="NCBIfam" id="TIGR02937">
    <property type="entry name" value="sigma70-ECF"/>
    <property type="match status" value="1"/>
</dbReference>
<name>A0ABZ0TM37_9SPHI</name>
<evidence type="ECO:0000256" key="2">
    <source>
        <dbReference type="ARBA" id="ARBA00023015"/>
    </source>
</evidence>
<dbReference type="InterPro" id="IPR013324">
    <property type="entry name" value="RNA_pol_sigma_r3/r4-like"/>
</dbReference>
<evidence type="ECO:0000256" key="3">
    <source>
        <dbReference type="ARBA" id="ARBA00023082"/>
    </source>
</evidence>
<organism evidence="7 8">
    <name type="scientific">Mucilaginibacter sabulilitoris</name>
    <dbReference type="NCBI Taxonomy" id="1173583"/>
    <lineage>
        <taxon>Bacteria</taxon>
        <taxon>Pseudomonadati</taxon>
        <taxon>Bacteroidota</taxon>
        <taxon>Sphingobacteriia</taxon>
        <taxon>Sphingobacteriales</taxon>
        <taxon>Sphingobacteriaceae</taxon>
        <taxon>Mucilaginibacter</taxon>
    </lineage>
</organism>
<evidence type="ECO:0000256" key="1">
    <source>
        <dbReference type="ARBA" id="ARBA00010641"/>
    </source>
</evidence>
<dbReference type="InterPro" id="IPR007627">
    <property type="entry name" value="RNA_pol_sigma70_r2"/>
</dbReference>
<keyword evidence="8" id="KW-1185">Reference proteome</keyword>
<dbReference type="InterPro" id="IPR013325">
    <property type="entry name" value="RNA_pol_sigma_r2"/>
</dbReference>
<dbReference type="Gene3D" id="1.10.10.10">
    <property type="entry name" value="Winged helix-like DNA-binding domain superfamily/Winged helix DNA-binding domain"/>
    <property type="match status" value="1"/>
</dbReference>
<dbReference type="Proteomes" id="UP001324380">
    <property type="component" value="Chromosome"/>
</dbReference>
<evidence type="ECO:0000313" key="7">
    <source>
        <dbReference type="EMBL" id="WPU93198.1"/>
    </source>
</evidence>
<keyword evidence="4" id="KW-0804">Transcription</keyword>
<dbReference type="PANTHER" id="PTHR43133">
    <property type="entry name" value="RNA POLYMERASE ECF-TYPE SIGMA FACTO"/>
    <property type="match status" value="1"/>
</dbReference>
<keyword evidence="3" id="KW-0731">Sigma factor</keyword>
<gene>
    <name evidence="7" type="ORF">SNE25_28160</name>
</gene>
<evidence type="ECO:0000259" key="5">
    <source>
        <dbReference type="Pfam" id="PF04542"/>
    </source>
</evidence>
<dbReference type="SUPFAM" id="SSF88659">
    <property type="entry name" value="Sigma3 and sigma4 domains of RNA polymerase sigma factors"/>
    <property type="match status" value="1"/>
</dbReference>
<dbReference type="Pfam" id="PF08281">
    <property type="entry name" value="Sigma70_r4_2"/>
    <property type="match status" value="1"/>
</dbReference>
<dbReference type="InterPro" id="IPR036388">
    <property type="entry name" value="WH-like_DNA-bd_sf"/>
</dbReference>
<protein>
    <submittedName>
        <fullName evidence="7">Sigma-70 family RNA polymerase sigma factor</fullName>
    </submittedName>
</protein>
<evidence type="ECO:0000313" key="8">
    <source>
        <dbReference type="Proteomes" id="UP001324380"/>
    </source>
</evidence>
<dbReference type="SUPFAM" id="SSF88946">
    <property type="entry name" value="Sigma2 domain of RNA polymerase sigma factors"/>
    <property type="match status" value="1"/>
</dbReference>
<comment type="similarity">
    <text evidence="1">Belongs to the sigma-70 factor family. ECF subfamily.</text>
</comment>
<evidence type="ECO:0000259" key="6">
    <source>
        <dbReference type="Pfam" id="PF08281"/>
    </source>
</evidence>
<dbReference type="InterPro" id="IPR014284">
    <property type="entry name" value="RNA_pol_sigma-70_dom"/>
</dbReference>
<evidence type="ECO:0000256" key="4">
    <source>
        <dbReference type="ARBA" id="ARBA00023163"/>
    </source>
</evidence>
<dbReference type="InterPro" id="IPR039425">
    <property type="entry name" value="RNA_pol_sigma-70-like"/>
</dbReference>
<proteinExistence type="inferred from homology"/>
<dbReference type="Gene3D" id="1.10.1740.10">
    <property type="match status" value="1"/>
</dbReference>
<feature type="domain" description="RNA polymerase sigma-70 region 2" evidence="5">
    <location>
        <begin position="37"/>
        <end position="93"/>
    </location>
</feature>
<dbReference type="EMBL" id="CP139558">
    <property type="protein sequence ID" value="WPU93198.1"/>
    <property type="molecule type" value="Genomic_DNA"/>
</dbReference>
<reference evidence="7 8" key="1">
    <citation type="submission" date="2023-11" db="EMBL/GenBank/DDBJ databases">
        <title>Analysis of the Genomes of Mucilaginibacter gossypii cycad 4 and M. sabulilitoris SNA2: microbes with the potential for plant growth promotion.</title>
        <authorList>
            <person name="Hirsch A.M."/>
            <person name="Humm E."/>
            <person name="Rubbi M."/>
            <person name="Del Vecchio G."/>
            <person name="Ha S.M."/>
            <person name="Pellegrini M."/>
            <person name="Gunsalus R.P."/>
        </authorList>
    </citation>
    <scope>NUCLEOTIDE SEQUENCE [LARGE SCALE GENOMIC DNA]</scope>
    <source>
        <strain evidence="7 8">SNA2</strain>
    </source>
</reference>
<dbReference type="InterPro" id="IPR013249">
    <property type="entry name" value="RNA_pol_sigma70_r4_t2"/>
</dbReference>
<keyword evidence="2" id="KW-0805">Transcription regulation</keyword>
<dbReference type="RefSeq" id="WP_321562348.1">
    <property type="nucleotide sequence ID" value="NZ_CP139558.1"/>
</dbReference>